<reference evidence="1 2" key="1">
    <citation type="submission" date="2021-06" db="EMBL/GenBank/DDBJ databases">
        <authorList>
            <person name="Palmer J.M."/>
        </authorList>
    </citation>
    <scope>NUCLEOTIDE SEQUENCE [LARGE SCALE GENOMIC DNA]</scope>
    <source>
        <strain evidence="2">if_2019</strain>
        <tissue evidence="1">Muscle</tissue>
    </source>
</reference>
<evidence type="ECO:0000313" key="2">
    <source>
        <dbReference type="Proteomes" id="UP001482620"/>
    </source>
</evidence>
<protein>
    <submittedName>
        <fullName evidence="1">Uncharacterized protein</fullName>
    </submittedName>
</protein>
<accession>A0ABV0TPA3</accession>
<comment type="caution">
    <text evidence="1">The sequence shown here is derived from an EMBL/GenBank/DDBJ whole genome shotgun (WGS) entry which is preliminary data.</text>
</comment>
<feature type="non-terminal residue" evidence="1">
    <location>
        <position position="1"/>
    </location>
</feature>
<organism evidence="1 2">
    <name type="scientific">Ilyodon furcidens</name>
    <name type="common">goldbreast splitfin</name>
    <dbReference type="NCBI Taxonomy" id="33524"/>
    <lineage>
        <taxon>Eukaryota</taxon>
        <taxon>Metazoa</taxon>
        <taxon>Chordata</taxon>
        <taxon>Craniata</taxon>
        <taxon>Vertebrata</taxon>
        <taxon>Euteleostomi</taxon>
        <taxon>Actinopterygii</taxon>
        <taxon>Neopterygii</taxon>
        <taxon>Teleostei</taxon>
        <taxon>Neoteleostei</taxon>
        <taxon>Acanthomorphata</taxon>
        <taxon>Ovalentaria</taxon>
        <taxon>Atherinomorphae</taxon>
        <taxon>Cyprinodontiformes</taxon>
        <taxon>Goodeidae</taxon>
        <taxon>Ilyodon</taxon>
    </lineage>
</organism>
<keyword evidence="2" id="KW-1185">Reference proteome</keyword>
<name>A0ABV0TPA3_9TELE</name>
<sequence>QRDISALASPIPMITGVEEIGPLERWCSYTDSGIMGTLSVIVCLAVPEHSVFLGRRSSGCCIFTW</sequence>
<evidence type="ECO:0000313" key="1">
    <source>
        <dbReference type="EMBL" id="MEQ2233728.1"/>
    </source>
</evidence>
<gene>
    <name evidence="1" type="ORF">ILYODFUR_024762</name>
</gene>
<dbReference type="Proteomes" id="UP001482620">
    <property type="component" value="Unassembled WGS sequence"/>
</dbReference>
<dbReference type="EMBL" id="JAHRIQ010037720">
    <property type="protein sequence ID" value="MEQ2233728.1"/>
    <property type="molecule type" value="Genomic_DNA"/>
</dbReference>
<proteinExistence type="predicted"/>